<dbReference type="AlphaFoldDB" id="A0A8C6U3J8"/>
<evidence type="ECO:0000259" key="4">
    <source>
        <dbReference type="Pfam" id="PF25106"/>
    </source>
</evidence>
<comment type="subcellular location">
    <subcellularLocation>
        <location evidence="1">Secreted</location>
    </subcellularLocation>
</comment>
<evidence type="ECO:0000313" key="6">
    <source>
        <dbReference type="Proteomes" id="UP000694523"/>
    </source>
</evidence>
<dbReference type="Pfam" id="PF25106">
    <property type="entry name" value="VWA_4"/>
    <property type="match status" value="1"/>
</dbReference>
<evidence type="ECO:0000256" key="3">
    <source>
        <dbReference type="ARBA" id="ARBA00022729"/>
    </source>
</evidence>
<dbReference type="Ensembl" id="ENSNMLT00000030332.1">
    <property type="protein sequence ID" value="ENSNMLP00000027140.1"/>
    <property type="gene ID" value="ENSNMLG00000017317.1"/>
</dbReference>
<reference evidence="5" key="1">
    <citation type="submission" date="2025-08" db="UniProtKB">
        <authorList>
            <consortium name="Ensembl"/>
        </authorList>
    </citation>
    <scope>IDENTIFICATION</scope>
</reference>
<dbReference type="PANTHER" id="PTHR14905:SF23">
    <property type="entry name" value="VON WILLEBRAND FACTOR A DOMAIN-CONTAINING PROTEIN 7 ISOFORM X1"/>
    <property type="match status" value="1"/>
</dbReference>
<dbReference type="PANTHER" id="PTHR14905">
    <property type="entry name" value="NG37"/>
    <property type="match status" value="1"/>
</dbReference>
<keyword evidence="3" id="KW-0732">Signal</keyword>
<dbReference type="InterPro" id="IPR056861">
    <property type="entry name" value="HMCN1-like_VWA"/>
</dbReference>
<accession>A0A8C6U3J8</accession>
<sequence length="116" mass="12766">CNAIHGGVMDSSRALGAPSLVFVLDTTGSMFEEITAARLRAHSIMSQRAFSPQQPGTFILVPFHDPEIQSALNYVNHSLCTFGVNHKQLWKETQNISFSKGVVSFEQRVMTLVGVE</sequence>
<reference evidence="5" key="2">
    <citation type="submission" date="2025-09" db="UniProtKB">
        <authorList>
            <consortium name="Ensembl"/>
        </authorList>
    </citation>
    <scope>IDENTIFICATION</scope>
</reference>
<evidence type="ECO:0000313" key="5">
    <source>
        <dbReference type="Ensembl" id="ENSNMLP00000027140.1"/>
    </source>
</evidence>
<organism evidence="5 6">
    <name type="scientific">Neogobius melanostomus</name>
    <name type="common">round goby</name>
    <dbReference type="NCBI Taxonomy" id="47308"/>
    <lineage>
        <taxon>Eukaryota</taxon>
        <taxon>Metazoa</taxon>
        <taxon>Chordata</taxon>
        <taxon>Craniata</taxon>
        <taxon>Vertebrata</taxon>
        <taxon>Euteleostomi</taxon>
        <taxon>Actinopterygii</taxon>
        <taxon>Neopterygii</taxon>
        <taxon>Teleostei</taxon>
        <taxon>Neoteleostei</taxon>
        <taxon>Acanthomorphata</taxon>
        <taxon>Gobiaria</taxon>
        <taxon>Gobiiformes</taxon>
        <taxon>Gobioidei</taxon>
        <taxon>Gobiidae</taxon>
        <taxon>Benthophilinae</taxon>
        <taxon>Neogobiini</taxon>
        <taxon>Neogobius</taxon>
    </lineage>
</organism>
<evidence type="ECO:0000256" key="2">
    <source>
        <dbReference type="ARBA" id="ARBA00022525"/>
    </source>
</evidence>
<name>A0A8C6U3J8_9GOBI</name>
<keyword evidence="6" id="KW-1185">Reference proteome</keyword>
<proteinExistence type="predicted"/>
<evidence type="ECO:0000256" key="1">
    <source>
        <dbReference type="ARBA" id="ARBA00004613"/>
    </source>
</evidence>
<keyword evidence="2" id="KW-0964">Secreted</keyword>
<dbReference type="InterPro" id="IPR052577">
    <property type="entry name" value="VWA7"/>
</dbReference>
<feature type="domain" description="Hemicentin-1-like von Willebrand factor A" evidence="4">
    <location>
        <begin position="19"/>
        <end position="72"/>
    </location>
</feature>
<protein>
    <submittedName>
        <fullName evidence="5">von Willebrand factor A domain containing 7</fullName>
    </submittedName>
</protein>
<dbReference type="Proteomes" id="UP000694523">
    <property type="component" value="Unplaced"/>
</dbReference>